<evidence type="ECO:0000313" key="3">
    <source>
        <dbReference type="Proteomes" id="UP000006727"/>
    </source>
</evidence>
<gene>
    <name evidence="1" type="ORF">PHYPA_010502</name>
</gene>
<evidence type="ECO:0000313" key="2">
    <source>
        <dbReference type="EnsemblPlants" id="Pp3c7_17660V3.1"/>
    </source>
</evidence>
<name>A0A2K1KC03_PHYPA</name>
<proteinExistence type="predicted"/>
<dbReference type="Proteomes" id="UP000006727">
    <property type="component" value="Chromosome 7"/>
</dbReference>
<reference evidence="1 3" key="1">
    <citation type="journal article" date="2008" name="Science">
        <title>The Physcomitrella genome reveals evolutionary insights into the conquest of land by plants.</title>
        <authorList>
            <person name="Rensing S."/>
            <person name="Lang D."/>
            <person name="Zimmer A."/>
            <person name="Terry A."/>
            <person name="Salamov A."/>
            <person name="Shapiro H."/>
            <person name="Nishiyama T."/>
            <person name="Perroud P.-F."/>
            <person name="Lindquist E."/>
            <person name="Kamisugi Y."/>
            <person name="Tanahashi T."/>
            <person name="Sakakibara K."/>
            <person name="Fujita T."/>
            <person name="Oishi K."/>
            <person name="Shin-I T."/>
            <person name="Kuroki Y."/>
            <person name="Toyoda A."/>
            <person name="Suzuki Y."/>
            <person name="Hashimoto A."/>
            <person name="Yamaguchi K."/>
            <person name="Sugano A."/>
            <person name="Kohara Y."/>
            <person name="Fujiyama A."/>
            <person name="Anterola A."/>
            <person name="Aoki S."/>
            <person name="Ashton N."/>
            <person name="Barbazuk W.B."/>
            <person name="Barker E."/>
            <person name="Bennetzen J."/>
            <person name="Bezanilla M."/>
            <person name="Blankenship R."/>
            <person name="Cho S.H."/>
            <person name="Dutcher S."/>
            <person name="Estelle M."/>
            <person name="Fawcett J.A."/>
            <person name="Gundlach H."/>
            <person name="Hanada K."/>
            <person name="Heyl A."/>
            <person name="Hicks K.A."/>
            <person name="Hugh J."/>
            <person name="Lohr M."/>
            <person name="Mayer K."/>
            <person name="Melkozernov A."/>
            <person name="Murata T."/>
            <person name="Nelson D."/>
            <person name="Pils B."/>
            <person name="Prigge M."/>
            <person name="Reiss B."/>
            <person name="Renner T."/>
            <person name="Rombauts S."/>
            <person name="Rushton P."/>
            <person name="Sanderfoot A."/>
            <person name="Schween G."/>
            <person name="Shiu S.-H."/>
            <person name="Stueber K."/>
            <person name="Theodoulou F.L."/>
            <person name="Tu H."/>
            <person name="Van de Peer Y."/>
            <person name="Verrier P.J."/>
            <person name="Waters E."/>
            <person name="Wood A."/>
            <person name="Yang L."/>
            <person name="Cove D."/>
            <person name="Cuming A."/>
            <person name="Hasebe M."/>
            <person name="Lucas S."/>
            <person name="Mishler D.B."/>
            <person name="Reski R."/>
            <person name="Grigoriev I."/>
            <person name="Quatrano R.S."/>
            <person name="Boore J.L."/>
        </authorList>
    </citation>
    <scope>NUCLEOTIDE SEQUENCE [LARGE SCALE GENOMIC DNA]</scope>
    <source>
        <strain evidence="2 3">cv. Gransden 2004</strain>
    </source>
</reference>
<keyword evidence="3" id="KW-1185">Reference proteome</keyword>
<sequence length="115" mass="13630">MNQFILVSYANGNYSKDLYMKCLIYRLVYKISDAPIEWFSKRQSILVNNSILHSKIKHIEIQFYFIRKKSIIRDILINYVSTSKQQVDIITKPLETIIHYCLQEAIGILLKPNFE</sequence>
<organism evidence="1">
    <name type="scientific">Physcomitrium patens</name>
    <name type="common">Spreading-leaved earth moss</name>
    <name type="synonym">Physcomitrella patens</name>
    <dbReference type="NCBI Taxonomy" id="3218"/>
    <lineage>
        <taxon>Eukaryota</taxon>
        <taxon>Viridiplantae</taxon>
        <taxon>Streptophyta</taxon>
        <taxon>Embryophyta</taxon>
        <taxon>Bryophyta</taxon>
        <taxon>Bryophytina</taxon>
        <taxon>Bryopsida</taxon>
        <taxon>Funariidae</taxon>
        <taxon>Funariales</taxon>
        <taxon>Funariaceae</taxon>
        <taxon>Physcomitrium</taxon>
    </lineage>
</organism>
<reference evidence="1 3" key="2">
    <citation type="journal article" date="2018" name="Plant J.">
        <title>The Physcomitrella patens chromosome-scale assembly reveals moss genome structure and evolution.</title>
        <authorList>
            <person name="Lang D."/>
            <person name="Ullrich K.K."/>
            <person name="Murat F."/>
            <person name="Fuchs J."/>
            <person name="Jenkins J."/>
            <person name="Haas F.B."/>
            <person name="Piednoel M."/>
            <person name="Gundlach H."/>
            <person name="Van Bel M."/>
            <person name="Meyberg R."/>
            <person name="Vives C."/>
            <person name="Morata J."/>
            <person name="Symeonidi A."/>
            <person name="Hiss M."/>
            <person name="Muchero W."/>
            <person name="Kamisugi Y."/>
            <person name="Saleh O."/>
            <person name="Blanc G."/>
            <person name="Decker E.L."/>
            <person name="van Gessel N."/>
            <person name="Grimwood J."/>
            <person name="Hayes R.D."/>
            <person name="Graham S.W."/>
            <person name="Gunter L.E."/>
            <person name="McDaniel S.F."/>
            <person name="Hoernstein S.N.W."/>
            <person name="Larsson A."/>
            <person name="Li F.W."/>
            <person name="Perroud P.F."/>
            <person name="Phillips J."/>
            <person name="Ranjan P."/>
            <person name="Rokshar D.S."/>
            <person name="Rothfels C.J."/>
            <person name="Schneider L."/>
            <person name="Shu S."/>
            <person name="Stevenson D.W."/>
            <person name="Thummler F."/>
            <person name="Tillich M."/>
            <person name="Villarreal Aguilar J.C."/>
            <person name="Widiez T."/>
            <person name="Wong G.K."/>
            <person name="Wymore A."/>
            <person name="Zhang Y."/>
            <person name="Zimmer A.D."/>
            <person name="Quatrano R.S."/>
            <person name="Mayer K.F.X."/>
            <person name="Goodstein D."/>
            <person name="Casacuberta J.M."/>
            <person name="Vandepoele K."/>
            <person name="Reski R."/>
            <person name="Cuming A.C."/>
            <person name="Tuskan G.A."/>
            <person name="Maumus F."/>
            <person name="Salse J."/>
            <person name="Schmutz J."/>
            <person name="Rensing S.A."/>
        </authorList>
    </citation>
    <scope>NUCLEOTIDE SEQUENCE [LARGE SCALE GENOMIC DNA]</scope>
    <source>
        <strain evidence="2 3">cv. Gransden 2004</strain>
    </source>
</reference>
<dbReference type="EnsemblPlants" id="Pp3c7_17660V3.1">
    <property type="protein sequence ID" value="Pp3c7_17660V3.1"/>
    <property type="gene ID" value="Pp3c7_17660"/>
</dbReference>
<accession>A0A2K1KC03</accession>
<protein>
    <recommendedName>
        <fullName evidence="4">Reverse transcriptase Ty1/copia-type domain-containing protein</fullName>
    </recommendedName>
</protein>
<dbReference type="InParanoid" id="A0A2K1KC03"/>
<reference evidence="2" key="3">
    <citation type="submission" date="2020-12" db="UniProtKB">
        <authorList>
            <consortium name="EnsemblPlants"/>
        </authorList>
    </citation>
    <scope>IDENTIFICATION</scope>
</reference>
<dbReference type="AlphaFoldDB" id="A0A2K1KC03"/>
<evidence type="ECO:0000313" key="1">
    <source>
        <dbReference type="EMBL" id="PNR51316.1"/>
    </source>
</evidence>
<evidence type="ECO:0008006" key="4">
    <source>
        <dbReference type="Google" id="ProtNLM"/>
    </source>
</evidence>
<dbReference type="EMBL" id="ABEU02000007">
    <property type="protein sequence ID" value="PNR51316.1"/>
    <property type="molecule type" value="Genomic_DNA"/>
</dbReference>
<dbReference type="Gramene" id="Pp3c7_17660V3.1">
    <property type="protein sequence ID" value="Pp3c7_17660V3.1"/>
    <property type="gene ID" value="Pp3c7_17660"/>
</dbReference>